<dbReference type="OrthoDB" id="9775849at2"/>
<keyword evidence="6 12" id="KW-0547">Nucleotide-binding</keyword>
<dbReference type="EC" id="2.7.1.15" evidence="2 12"/>
<dbReference type="PRINTS" id="PR00990">
    <property type="entry name" value="RIBOKINASE"/>
</dbReference>
<dbReference type="GO" id="GO:0019303">
    <property type="term" value="P:D-ribose catabolic process"/>
    <property type="evidence" value="ECO:0007669"/>
    <property type="project" value="UniProtKB-UniRule"/>
</dbReference>
<dbReference type="NCBIfam" id="TIGR02152">
    <property type="entry name" value="D_ribokin_bact"/>
    <property type="match status" value="1"/>
</dbReference>
<evidence type="ECO:0000256" key="12">
    <source>
        <dbReference type="HAMAP-Rule" id="MF_01987"/>
    </source>
</evidence>
<feature type="binding site" evidence="12">
    <location>
        <begin position="219"/>
        <end position="224"/>
    </location>
    <ligand>
        <name>ATP</name>
        <dbReference type="ChEBI" id="CHEBI:30616"/>
    </ligand>
</feature>
<comment type="pathway">
    <text evidence="12">Carbohydrate metabolism; D-ribose degradation; D-ribose 5-phosphate from beta-D-ribopyranose: step 2/2.</text>
</comment>
<dbReference type="GO" id="GO:0005524">
    <property type="term" value="F:ATP binding"/>
    <property type="evidence" value="ECO:0007669"/>
    <property type="project" value="UniProtKB-UniRule"/>
</dbReference>
<dbReference type="InterPro" id="IPR002139">
    <property type="entry name" value="Ribo/fructo_kinase"/>
</dbReference>
<feature type="binding site" evidence="12">
    <location>
        <position position="251"/>
    </location>
    <ligand>
        <name>substrate</name>
    </ligand>
</feature>
<evidence type="ECO:0000256" key="10">
    <source>
        <dbReference type="ARBA" id="ARBA00022958"/>
    </source>
</evidence>
<dbReference type="CDD" id="cd01174">
    <property type="entry name" value="ribokinase"/>
    <property type="match status" value="1"/>
</dbReference>
<proteinExistence type="inferred from homology"/>
<dbReference type="InterPro" id="IPR029056">
    <property type="entry name" value="Ribokinase-like"/>
</dbReference>
<dbReference type="PANTHER" id="PTHR10584:SF166">
    <property type="entry name" value="RIBOKINASE"/>
    <property type="match status" value="1"/>
</dbReference>
<dbReference type="UniPathway" id="UPA00916">
    <property type="reaction ID" value="UER00889"/>
</dbReference>
<comment type="catalytic activity">
    <reaction evidence="12">
        <text>D-ribose + ATP = D-ribose 5-phosphate + ADP + H(+)</text>
        <dbReference type="Rhea" id="RHEA:13697"/>
        <dbReference type="ChEBI" id="CHEBI:15378"/>
        <dbReference type="ChEBI" id="CHEBI:30616"/>
        <dbReference type="ChEBI" id="CHEBI:47013"/>
        <dbReference type="ChEBI" id="CHEBI:78346"/>
        <dbReference type="ChEBI" id="CHEBI:456216"/>
        <dbReference type="EC" id="2.7.1.15"/>
    </reaction>
</comment>
<evidence type="ECO:0000259" key="13">
    <source>
        <dbReference type="Pfam" id="PF00294"/>
    </source>
</evidence>
<feature type="binding site" evidence="12">
    <location>
        <begin position="39"/>
        <end position="43"/>
    </location>
    <ligand>
        <name>substrate</name>
    </ligand>
</feature>
<dbReference type="GO" id="GO:0004747">
    <property type="term" value="F:ribokinase activity"/>
    <property type="evidence" value="ECO:0007669"/>
    <property type="project" value="UniProtKB-UniRule"/>
</dbReference>
<dbReference type="Pfam" id="PF00294">
    <property type="entry name" value="PfkB"/>
    <property type="match status" value="1"/>
</dbReference>
<evidence type="ECO:0000256" key="3">
    <source>
        <dbReference type="ARBA" id="ARBA00016943"/>
    </source>
</evidence>
<comment type="subcellular location">
    <subcellularLocation>
        <location evidence="12">Cytoplasm</location>
    </subcellularLocation>
</comment>
<comment type="activity regulation">
    <text evidence="12">Activated by a monovalent cation that binds near, but not in, the active site. The most likely occupant of the site in vivo is potassium. Ion binding induces a conformational change that may alter substrate affinity.</text>
</comment>
<comment type="cofactor">
    <cofactor evidence="12">
        <name>Mg(2+)</name>
        <dbReference type="ChEBI" id="CHEBI:18420"/>
    </cofactor>
    <text evidence="12">Requires a divalent cation, most likely magnesium in vivo, as an electrophilic catalyst to aid phosphoryl group transfer. It is the chelate of the metal and the nucleotide that is the actual substrate.</text>
</comment>
<dbReference type="PANTHER" id="PTHR10584">
    <property type="entry name" value="SUGAR KINASE"/>
    <property type="match status" value="1"/>
</dbReference>
<keyword evidence="11 12" id="KW-0119">Carbohydrate metabolism</keyword>
<evidence type="ECO:0000256" key="9">
    <source>
        <dbReference type="ARBA" id="ARBA00022842"/>
    </source>
</evidence>
<evidence type="ECO:0000256" key="11">
    <source>
        <dbReference type="ARBA" id="ARBA00023277"/>
    </source>
</evidence>
<evidence type="ECO:0000256" key="5">
    <source>
        <dbReference type="ARBA" id="ARBA00022723"/>
    </source>
</evidence>
<feature type="domain" description="Carbohydrate kinase PfkB" evidence="13">
    <location>
        <begin position="1"/>
        <end position="293"/>
    </location>
</feature>
<keyword evidence="10 12" id="KW-0630">Potassium</keyword>
<dbReference type="GO" id="GO:0005829">
    <property type="term" value="C:cytosol"/>
    <property type="evidence" value="ECO:0007669"/>
    <property type="project" value="TreeGrafter"/>
</dbReference>
<dbReference type="EMBL" id="QWET01000007">
    <property type="protein sequence ID" value="RIH65202.1"/>
    <property type="molecule type" value="Genomic_DNA"/>
</dbReference>
<dbReference type="AlphaFoldDB" id="A0A399D3G6"/>
<feature type="binding site" evidence="12">
    <location>
        <position position="281"/>
    </location>
    <ligand>
        <name>K(+)</name>
        <dbReference type="ChEBI" id="CHEBI:29103"/>
    </ligand>
</feature>
<sequence>MDKILVIGSSNADLIATMEQFPVAGETIEGVSFQQAMGGKGANQALAAHRAGGDVTFITSLGNDVNGQNAFQYYKNEGLDVSLSLLTDNEPTGTAMIWVDKKGENSIVIIPGANKELTPEYIIAVEEKIANADFIVLQMEIPYETVKTICEIAVKKGKKILLNVAPACHLDDDILKAVHVLVVNETEAEIISGEKMEELGEEAIVNKLLIMGVQNVVLTLGKEGSMFKNKEEQLKIPAFKVDTIDSTAAGDTFCGAMVAELSKGHRMKEALEFATAAAAICVTRMGAQPSIPSEKEVRKFLNHRKQEIN</sequence>
<evidence type="ECO:0000313" key="14">
    <source>
        <dbReference type="EMBL" id="RIH65202.1"/>
    </source>
</evidence>
<keyword evidence="7 12" id="KW-0418">Kinase</keyword>
<feature type="binding site" evidence="12">
    <location>
        <position position="245"/>
    </location>
    <ligand>
        <name>K(+)</name>
        <dbReference type="ChEBI" id="CHEBI:29103"/>
    </ligand>
</feature>
<organism evidence="14 15">
    <name type="scientific">Mariniphaga sediminis</name>
    <dbReference type="NCBI Taxonomy" id="1628158"/>
    <lineage>
        <taxon>Bacteria</taxon>
        <taxon>Pseudomonadati</taxon>
        <taxon>Bacteroidota</taxon>
        <taxon>Bacteroidia</taxon>
        <taxon>Marinilabiliales</taxon>
        <taxon>Prolixibacteraceae</taxon>
        <taxon>Mariniphaga</taxon>
    </lineage>
</organism>
<comment type="function">
    <text evidence="12">Catalyzes the phosphorylation of ribose at O-5 in a reaction requiring ATP and magnesium. The resulting D-ribose-5-phosphate can then be used either for sythesis of nucleotides, histidine, and tryptophan, or as a component of the pentose phosphate pathway.</text>
</comment>
<dbReference type="PROSITE" id="PS00584">
    <property type="entry name" value="PFKB_KINASES_2"/>
    <property type="match status" value="1"/>
</dbReference>
<dbReference type="SUPFAM" id="SSF53613">
    <property type="entry name" value="Ribokinase-like"/>
    <property type="match status" value="1"/>
</dbReference>
<evidence type="ECO:0000256" key="8">
    <source>
        <dbReference type="ARBA" id="ARBA00022840"/>
    </source>
</evidence>
<evidence type="ECO:0000256" key="6">
    <source>
        <dbReference type="ARBA" id="ARBA00022741"/>
    </source>
</evidence>
<keyword evidence="9 12" id="KW-0460">Magnesium</keyword>
<dbReference type="Gene3D" id="3.40.1190.20">
    <property type="match status" value="1"/>
</dbReference>
<keyword evidence="4 12" id="KW-0808">Transferase</keyword>
<feature type="binding site" evidence="12">
    <location>
        <position position="286"/>
    </location>
    <ligand>
        <name>K(+)</name>
        <dbReference type="ChEBI" id="CHEBI:29103"/>
    </ligand>
</feature>
<name>A0A399D3G6_9BACT</name>
<dbReference type="InterPro" id="IPR011877">
    <property type="entry name" value="Ribokinase"/>
</dbReference>
<feature type="binding site" evidence="12">
    <location>
        <position position="184"/>
    </location>
    <ligand>
        <name>ATP</name>
        <dbReference type="ChEBI" id="CHEBI:30616"/>
    </ligand>
</feature>
<dbReference type="InterPro" id="IPR002173">
    <property type="entry name" value="Carboh/pur_kinase_PfkB_CS"/>
</dbReference>
<accession>A0A399D3G6</accession>
<dbReference type="RefSeq" id="WP_119350124.1">
    <property type="nucleotide sequence ID" value="NZ_QWET01000007.1"/>
</dbReference>
<keyword evidence="8 12" id="KW-0067">ATP-binding</keyword>
<keyword evidence="12" id="KW-0963">Cytoplasm</keyword>
<evidence type="ECO:0000313" key="15">
    <source>
        <dbReference type="Proteomes" id="UP000266441"/>
    </source>
</evidence>
<feature type="binding site" evidence="12">
    <location>
        <position position="290"/>
    </location>
    <ligand>
        <name>K(+)</name>
        <dbReference type="ChEBI" id="CHEBI:29103"/>
    </ligand>
</feature>
<dbReference type="HAMAP" id="MF_01987">
    <property type="entry name" value="Ribokinase"/>
    <property type="match status" value="1"/>
</dbReference>
<feature type="binding site" evidence="12">
    <location>
        <begin position="11"/>
        <end position="13"/>
    </location>
    <ligand>
        <name>substrate</name>
    </ligand>
</feature>
<dbReference type="Proteomes" id="UP000266441">
    <property type="component" value="Unassembled WGS sequence"/>
</dbReference>
<comment type="similarity">
    <text evidence="12">Belongs to the carbohydrate kinase PfkB family. Ribokinase subfamily.</text>
</comment>
<reference evidence="14 15" key="1">
    <citation type="journal article" date="2015" name="Int. J. Syst. Evol. Microbiol.">
        <title>Mariniphaga sediminis sp. nov., isolated from coastal sediment.</title>
        <authorList>
            <person name="Wang F.Q."/>
            <person name="Shen Q.Y."/>
            <person name="Chen G.J."/>
            <person name="Du Z.J."/>
        </authorList>
    </citation>
    <scope>NUCLEOTIDE SEQUENCE [LARGE SCALE GENOMIC DNA]</scope>
    <source>
        <strain evidence="14 15">SY21</strain>
    </source>
</reference>
<evidence type="ECO:0000256" key="2">
    <source>
        <dbReference type="ARBA" id="ARBA00012035"/>
    </source>
</evidence>
<evidence type="ECO:0000256" key="4">
    <source>
        <dbReference type="ARBA" id="ARBA00022679"/>
    </source>
</evidence>
<feature type="binding site" evidence="12">
    <location>
        <position position="247"/>
    </location>
    <ligand>
        <name>K(+)</name>
        <dbReference type="ChEBI" id="CHEBI:29103"/>
    </ligand>
</feature>
<feature type="active site" description="Proton acceptor" evidence="12">
    <location>
        <position position="251"/>
    </location>
</feature>
<evidence type="ECO:0000256" key="7">
    <source>
        <dbReference type="ARBA" id="ARBA00022777"/>
    </source>
</evidence>
<dbReference type="GO" id="GO:0046872">
    <property type="term" value="F:metal ion binding"/>
    <property type="evidence" value="ECO:0007669"/>
    <property type="project" value="UniProtKB-KW"/>
</dbReference>
<feature type="binding site" evidence="12">
    <location>
        <begin position="250"/>
        <end position="251"/>
    </location>
    <ligand>
        <name>ATP</name>
        <dbReference type="ChEBI" id="CHEBI:30616"/>
    </ligand>
</feature>
<evidence type="ECO:0000256" key="1">
    <source>
        <dbReference type="ARBA" id="ARBA00005380"/>
    </source>
</evidence>
<gene>
    <name evidence="12 14" type="primary">rbsK</name>
    <name evidence="14" type="ORF">D1164_11490</name>
</gene>
<comment type="similarity">
    <text evidence="1">Belongs to the carbohydrate kinase pfkB family.</text>
</comment>
<protein>
    <recommendedName>
        <fullName evidence="3 12">Ribokinase</fullName>
        <shortName evidence="12">RK</shortName>
        <ecNumber evidence="2 12">2.7.1.15</ecNumber>
    </recommendedName>
</protein>
<dbReference type="InterPro" id="IPR011611">
    <property type="entry name" value="PfkB_dom"/>
</dbReference>
<feature type="binding site" evidence="12">
    <location>
        <position position="140"/>
    </location>
    <ligand>
        <name>substrate</name>
    </ligand>
</feature>
<keyword evidence="5 12" id="KW-0479">Metal-binding</keyword>
<keyword evidence="15" id="KW-1185">Reference proteome</keyword>
<feature type="binding site" evidence="12">
    <location>
        <position position="284"/>
    </location>
    <ligand>
        <name>K(+)</name>
        <dbReference type="ChEBI" id="CHEBI:29103"/>
    </ligand>
</feature>
<comment type="caution">
    <text evidence="14">The sequence shown here is derived from an EMBL/GenBank/DDBJ whole genome shotgun (WGS) entry which is preliminary data.</text>
</comment>
<comment type="caution">
    <text evidence="12">Lacks conserved residue(s) required for the propagation of feature annotation.</text>
</comment>
<comment type="subunit">
    <text evidence="12">Homodimer.</text>
</comment>